<keyword evidence="3" id="KW-1185">Reference proteome</keyword>
<gene>
    <name evidence="2" type="ORF">GCM10010492_13180</name>
</gene>
<sequence>MSESVRDMLAREAAEAKAQAEAEERGEVAPPRGQRGRKRAEDPSQVYAVRIPVSRINELRELAESLDVPPSALIRQWVIEKLDAAKDSAVSDSAPVFRMGADSLAPGEVRLGPARQSRFIDDVVSLPRKRVKGGRRRA</sequence>
<comment type="caution">
    <text evidence="2">The sequence shown here is derived from an EMBL/GenBank/DDBJ whole genome shotgun (WGS) entry which is preliminary data.</text>
</comment>
<protein>
    <recommendedName>
        <fullName evidence="4">Ribbon-helix-helix protein CopG domain-containing protein</fullName>
    </recommendedName>
</protein>
<reference evidence="3" key="1">
    <citation type="journal article" date="2019" name="Int. J. Syst. Evol. Microbiol.">
        <title>The Global Catalogue of Microorganisms (GCM) 10K type strain sequencing project: providing services to taxonomists for standard genome sequencing and annotation.</title>
        <authorList>
            <consortium name="The Broad Institute Genomics Platform"/>
            <consortium name="The Broad Institute Genome Sequencing Center for Infectious Disease"/>
            <person name="Wu L."/>
            <person name="Ma J."/>
        </authorList>
    </citation>
    <scope>NUCLEOTIDE SEQUENCE [LARGE SCALE GENOMIC DNA]</scope>
    <source>
        <strain evidence="3">JCM 3380</strain>
    </source>
</reference>
<name>A0ABP3CVS6_9PSEU</name>
<feature type="region of interest" description="Disordered" evidence="1">
    <location>
        <begin position="1"/>
        <end position="43"/>
    </location>
</feature>
<dbReference type="EMBL" id="BAAABU010000002">
    <property type="protein sequence ID" value="GAA0216701.1"/>
    <property type="molecule type" value="Genomic_DNA"/>
</dbReference>
<proteinExistence type="predicted"/>
<evidence type="ECO:0008006" key="4">
    <source>
        <dbReference type="Google" id="ProtNLM"/>
    </source>
</evidence>
<feature type="compositionally biased region" description="Basic and acidic residues" evidence="1">
    <location>
        <begin position="1"/>
        <end position="27"/>
    </location>
</feature>
<organism evidence="2 3">
    <name type="scientific">Saccharothrix mutabilis subsp. mutabilis</name>
    <dbReference type="NCBI Taxonomy" id="66855"/>
    <lineage>
        <taxon>Bacteria</taxon>
        <taxon>Bacillati</taxon>
        <taxon>Actinomycetota</taxon>
        <taxon>Actinomycetes</taxon>
        <taxon>Pseudonocardiales</taxon>
        <taxon>Pseudonocardiaceae</taxon>
        <taxon>Saccharothrix</taxon>
    </lineage>
</organism>
<evidence type="ECO:0000313" key="3">
    <source>
        <dbReference type="Proteomes" id="UP001500416"/>
    </source>
</evidence>
<evidence type="ECO:0000256" key="1">
    <source>
        <dbReference type="SAM" id="MobiDB-lite"/>
    </source>
</evidence>
<evidence type="ECO:0000313" key="2">
    <source>
        <dbReference type="EMBL" id="GAA0216701.1"/>
    </source>
</evidence>
<dbReference type="Proteomes" id="UP001500416">
    <property type="component" value="Unassembled WGS sequence"/>
</dbReference>
<accession>A0ABP3CVS6</accession>